<keyword evidence="2" id="KW-1185">Reference proteome</keyword>
<organism evidence="1 2">
    <name type="scientific">Gossypium darwinii</name>
    <name type="common">Darwin's cotton</name>
    <name type="synonym">Gossypium barbadense var. darwinii</name>
    <dbReference type="NCBI Taxonomy" id="34276"/>
    <lineage>
        <taxon>Eukaryota</taxon>
        <taxon>Viridiplantae</taxon>
        <taxon>Streptophyta</taxon>
        <taxon>Embryophyta</taxon>
        <taxon>Tracheophyta</taxon>
        <taxon>Spermatophyta</taxon>
        <taxon>Magnoliopsida</taxon>
        <taxon>eudicotyledons</taxon>
        <taxon>Gunneridae</taxon>
        <taxon>Pentapetalae</taxon>
        <taxon>rosids</taxon>
        <taxon>malvids</taxon>
        <taxon>Malvales</taxon>
        <taxon>Malvaceae</taxon>
        <taxon>Malvoideae</taxon>
        <taxon>Gossypium</taxon>
    </lineage>
</organism>
<dbReference type="EMBL" id="CM017689">
    <property type="protein sequence ID" value="TYH26785.1"/>
    <property type="molecule type" value="Genomic_DNA"/>
</dbReference>
<name>A0A5D2H904_GOSDA</name>
<dbReference type="AlphaFoldDB" id="A0A5D2H904"/>
<evidence type="ECO:0000313" key="2">
    <source>
        <dbReference type="Proteomes" id="UP000323506"/>
    </source>
</evidence>
<sequence>MYMKQPMSRPCSGSHADEVYATRKRSSCCMLPG</sequence>
<evidence type="ECO:0000313" key="1">
    <source>
        <dbReference type="EMBL" id="TYH26785.1"/>
    </source>
</evidence>
<dbReference type="Proteomes" id="UP000323506">
    <property type="component" value="Chromosome A02"/>
</dbReference>
<gene>
    <name evidence="1" type="ORF">ES288_A02G016400v1</name>
</gene>
<reference evidence="1 2" key="1">
    <citation type="submission" date="2019-06" db="EMBL/GenBank/DDBJ databases">
        <title>WGS assembly of Gossypium darwinii.</title>
        <authorList>
            <person name="Chen Z.J."/>
            <person name="Sreedasyam A."/>
            <person name="Ando A."/>
            <person name="Song Q."/>
            <person name="De L."/>
            <person name="Hulse-Kemp A."/>
            <person name="Ding M."/>
            <person name="Ye W."/>
            <person name="Kirkbride R."/>
            <person name="Jenkins J."/>
            <person name="Plott C."/>
            <person name="Lovell J."/>
            <person name="Lin Y.-M."/>
            <person name="Vaughn R."/>
            <person name="Liu B."/>
            <person name="Li W."/>
            <person name="Simpson S."/>
            <person name="Scheffler B."/>
            <person name="Saski C."/>
            <person name="Grover C."/>
            <person name="Hu G."/>
            <person name="Conover J."/>
            <person name="Carlson J."/>
            <person name="Shu S."/>
            <person name="Boston L."/>
            <person name="Williams M."/>
            <person name="Peterson D."/>
            <person name="Mcgee K."/>
            <person name="Jones D."/>
            <person name="Wendel J."/>
            <person name="Stelly D."/>
            <person name="Grimwood J."/>
            <person name="Schmutz J."/>
        </authorList>
    </citation>
    <scope>NUCLEOTIDE SEQUENCE [LARGE SCALE GENOMIC DNA]</scope>
    <source>
        <strain evidence="1">1808015.09</strain>
    </source>
</reference>
<accession>A0A5D2H904</accession>
<protein>
    <submittedName>
        <fullName evidence="1">Uncharacterized protein</fullName>
    </submittedName>
</protein>
<proteinExistence type="predicted"/>